<dbReference type="PIRSF" id="PIRSF002744">
    <property type="entry name" value="Pur-cyt_permease"/>
    <property type="match status" value="1"/>
</dbReference>
<dbReference type="PANTHER" id="PTHR31806:SF1">
    <property type="entry name" value="PURINE-CYTOSINE PERMEASE FCY2-RELATED"/>
    <property type="match status" value="1"/>
</dbReference>
<protein>
    <submittedName>
        <fullName evidence="9">Permease for cytosine/purines uracil thiamine allantoin</fullName>
    </submittedName>
</protein>
<dbReference type="Pfam" id="PF02133">
    <property type="entry name" value="Transp_cyt_pur"/>
    <property type="match status" value="1"/>
</dbReference>
<dbReference type="InterPro" id="IPR026030">
    <property type="entry name" value="Pur-cyt_permease_Fcy2/21/22"/>
</dbReference>
<keyword evidence="6 7" id="KW-0472">Membrane</keyword>
<evidence type="ECO:0000313" key="10">
    <source>
        <dbReference type="Proteomes" id="UP000254945"/>
    </source>
</evidence>
<dbReference type="AlphaFoldDB" id="A0A378SYH9"/>
<feature type="transmembrane region" description="Helical" evidence="8">
    <location>
        <begin position="195"/>
        <end position="215"/>
    </location>
</feature>
<gene>
    <name evidence="9" type="ORF">NCTC4524_00343</name>
</gene>
<feature type="transmembrane region" description="Helical" evidence="8">
    <location>
        <begin position="236"/>
        <end position="261"/>
    </location>
</feature>
<dbReference type="GO" id="GO:0022857">
    <property type="term" value="F:transmembrane transporter activity"/>
    <property type="evidence" value="ECO:0007669"/>
    <property type="project" value="InterPro"/>
</dbReference>
<dbReference type="CDD" id="cd11484">
    <property type="entry name" value="SLC-NCS1sbd_CobB-like"/>
    <property type="match status" value="1"/>
</dbReference>
<comment type="subcellular location">
    <subcellularLocation>
        <location evidence="1">Membrane</location>
        <topology evidence="1">Multi-pass membrane protein</topology>
    </subcellularLocation>
</comment>
<keyword evidence="3 7" id="KW-0813">Transport</keyword>
<feature type="transmembrane region" description="Helical" evidence="8">
    <location>
        <begin position="95"/>
        <end position="117"/>
    </location>
</feature>
<reference evidence="9 10" key="1">
    <citation type="submission" date="2018-06" db="EMBL/GenBank/DDBJ databases">
        <authorList>
            <consortium name="Pathogen Informatics"/>
            <person name="Doyle S."/>
        </authorList>
    </citation>
    <scope>NUCLEOTIDE SEQUENCE [LARGE SCALE GENOMIC DNA]</scope>
    <source>
        <strain evidence="9 10">NCTC4524</strain>
    </source>
</reference>
<feature type="transmembrane region" description="Helical" evidence="8">
    <location>
        <begin position="353"/>
        <end position="375"/>
    </location>
</feature>
<dbReference type="Gene3D" id="1.10.4160.10">
    <property type="entry name" value="Hydantoin permease"/>
    <property type="match status" value="1"/>
</dbReference>
<organism evidence="9 10">
    <name type="scientific">Mycolicibacterium senegalense</name>
    <dbReference type="NCBI Taxonomy" id="1796"/>
    <lineage>
        <taxon>Bacteria</taxon>
        <taxon>Bacillati</taxon>
        <taxon>Actinomycetota</taxon>
        <taxon>Actinomycetes</taxon>
        <taxon>Mycobacteriales</taxon>
        <taxon>Mycobacteriaceae</taxon>
        <taxon>Mycolicibacterium</taxon>
    </lineage>
</organism>
<evidence type="ECO:0000313" key="9">
    <source>
        <dbReference type="EMBL" id="STZ52547.1"/>
    </source>
</evidence>
<name>A0A378SYH9_9MYCO</name>
<feature type="transmembrane region" description="Helical" evidence="8">
    <location>
        <begin position="55"/>
        <end position="75"/>
    </location>
</feature>
<keyword evidence="4 8" id="KW-0812">Transmembrane</keyword>
<evidence type="ECO:0000256" key="6">
    <source>
        <dbReference type="ARBA" id="ARBA00023136"/>
    </source>
</evidence>
<dbReference type="GO" id="GO:0005886">
    <property type="term" value="C:plasma membrane"/>
    <property type="evidence" value="ECO:0007669"/>
    <property type="project" value="TreeGrafter"/>
</dbReference>
<dbReference type="PANTHER" id="PTHR31806">
    <property type="entry name" value="PURINE-CYTOSINE PERMEASE FCY2-RELATED"/>
    <property type="match status" value="1"/>
</dbReference>
<proteinExistence type="inferred from homology"/>
<feature type="transmembrane region" description="Helical" evidence="8">
    <location>
        <begin position="323"/>
        <end position="341"/>
    </location>
</feature>
<evidence type="ECO:0000256" key="8">
    <source>
        <dbReference type="SAM" id="Phobius"/>
    </source>
</evidence>
<keyword evidence="5 8" id="KW-1133">Transmembrane helix</keyword>
<comment type="similarity">
    <text evidence="2 7">Belongs to the purine-cytosine permease (2.A.39) family.</text>
</comment>
<evidence type="ECO:0000256" key="1">
    <source>
        <dbReference type="ARBA" id="ARBA00004141"/>
    </source>
</evidence>
<accession>A0A378SYH9</accession>
<evidence type="ECO:0000256" key="3">
    <source>
        <dbReference type="ARBA" id="ARBA00022448"/>
    </source>
</evidence>
<evidence type="ECO:0000256" key="7">
    <source>
        <dbReference type="PIRNR" id="PIRNR002744"/>
    </source>
</evidence>
<evidence type="ECO:0000256" key="5">
    <source>
        <dbReference type="ARBA" id="ARBA00022989"/>
    </source>
</evidence>
<feature type="transmembrane region" description="Helical" evidence="8">
    <location>
        <begin position="164"/>
        <end position="183"/>
    </location>
</feature>
<dbReference type="RefSeq" id="WP_036392139.1">
    <property type="nucleotide sequence ID" value="NZ_CP081000.1"/>
</dbReference>
<evidence type="ECO:0000256" key="4">
    <source>
        <dbReference type="ARBA" id="ARBA00022692"/>
    </source>
</evidence>
<sequence>MPSDTAGVESKSIDWIPLDERRGKPAMLFPLWFMSNANLTTLATGMVGASLGASFVTSLLAIVLGAAVGTVFTAFHSAQGPQLGLPQMIQSRAQFGYRGVVVICAVVIFSIVGFNIFNQILAADVLTAVTGTDAHDLWYVIITGLALALAIYGYHWIHRIQNWLTWLFLATFGVFTVAALFTSHLPHGQFGFSGFSWPAFLVQFAAAAAYALGWAPYVSDYSRYLPPQTNPGKALFYTYTGVFVGGAWLMMLGAFVAALFVDVSPLEAVRQAADAVLPGSGLWLLAAAVPGLVTVITVNIYASSIELITIVDSFRTLVPTRRLRVAACTVIAVAGLIGAVLSSGEFLANFSSFLVVLLYLLVPWTSVNLVDYYFVRRGRYAIREIFVPRGGVYGTWGWRGLIAYAVGIVAMIPFVVTVWYTGPVAHAIGDVDIALFIGLLASAIAYLLMARSLDLAGEFARADSDALEHGVEAVSFTAARSGAQGI</sequence>
<dbReference type="Proteomes" id="UP000254945">
    <property type="component" value="Unassembled WGS sequence"/>
</dbReference>
<evidence type="ECO:0000256" key="2">
    <source>
        <dbReference type="ARBA" id="ARBA00008974"/>
    </source>
</evidence>
<feature type="transmembrane region" description="Helical" evidence="8">
    <location>
        <begin position="396"/>
        <end position="421"/>
    </location>
</feature>
<feature type="transmembrane region" description="Helical" evidence="8">
    <location>
        <begin position="281"/>
        <end position="302"/>
    </location>
</feature>
<dbReference type="InterPro" id="IPR001248">
    <property type="entry name" value="Pur-cyt_permease"/>
</dbReference>
<feature type="transmembrane region" description="Helical" evidence="8">
    <location>
        <begin position="137"/>
        <end position="157"/>
    </location>
</feature>
<feature type="transmembrane region" description="Helical" evidence="8">
    <location>
        <begin position="433"/>
        <end position="449"/>
    </location>
</feature>
<dbReference type="EMBL" id="UGQQ01000001">
    <property type="protein sequence ID" value="STZ52547.1"/>
    <property type="molecule type" value="Genomic_DNA"/>
</dbReference>